<dbReference type="OrthoDB" id="112053at2157"/>
<reference evidence="7 10" key="2">
    <citation type="submission" date="2018-07" db="EMBL/GenBank/DDBJ databases">
        <title>Genome sequences of Haloplanus aerogenes JCM 16430T.</title>
        <authorList>
            <person name="Kim Y.B."/>
            <person name="Roh S.W."/>
        </authorList>
    </citation>
    <scope>NUCLEOTIDE SEQUENCE [LARGE SCALE GENOMIC DNA]</scope>
    <source>
        <strain evidence="7 10">JCM 16430</strain>
    </source>
</reference>
<feature type="transmembrane region" description="Helical" evidence="6">
    <location>
        <begin position="223"/>
        <end position="244"/>
    </location>
</feature>
<dbReference type="EMBL" id="CP034145">
    <property type="protein sequence ID" value="AZH26330.1"/>
    <property type="molecule type" value="Genomic_DNA"/>
</dbReference>
<dbReference type="Proteomes" id="UP000282007">
    <property type="component" value="Chromosome"/>
</dbReference>
<feature type="transmembrane region" description="Helical" evidence="6">
    <location>
        <begin position="109"/>
        <end position="135"/>
    </location>
</feature>
<keyword evidence="10" id="KW-1185">Reference proteome</keyword>
<evidence type="ECO:0000313" key="8">
    <source>
        <dbReference type="EMBL" id="RMB18211.1"/>
    </source>
</evidence>
<dbReference type="EMBL" id="REFS01000003">
    <property type="protein sequence ID" value="RMB18211.1"/>
    <property type="molecule type" value="Genomic_DNA"/>
</dbReference>
<feature type="transmembrane region" description="Helical" evidence="6">
    <location>
        <begin position="411"/>
        <end position="427"/>
    </location>
</feature>
<dbReference type="GeneID" id="38472335"/>
<gene>
    <name evidence="8" type="ORF">ATH50_1661</name>
    <name evidence="7" type="ORF">DU502_13575</name>
</gene>
<keyword evidence="3 6" id="KW-0812">Transmembrane</keyword>
<keyword evidence="5 6" id="KW-0472">Membrane</keyword>
<dbReference type="KEGG" id="haer:DU502_13575"/>
<dbReference type="InterPro" id="IPR050833">
    <property type="entry name" value="Poly_Biosynth_Transport"/>
</dbReference>
<accession>A0A3M0D8Y5</accession>
<dbReference type="PANTHER" id="PTHR30250">
    <property type="entry name" value="PST FAMILY PREDICTED COLANIC ACID TRANSPORTER"/>
    <property type="match status" value="1"/>
</dbReference>
<evidence type="ECO:0000256" key="3">
    <source>
        <dbReference type="ARBA" id="ARBA00022692"/>
    </source>
</evidence>
<feature type="transmembrane region" description="Helical" evidence="6">
    <location>
        <begin position="369"/>
        <end position="391"/>
    </location>
</feature>
<sequence>MRIGQTSLIVFVSKIAGSIAGFVATLYFARELGAGVLGTYSLVLAVVAWVGIGGKVGVTAAIRKRMSEGEDQAEFFTAGLCLMIGMFAVLSLVLYLLRNPVAMYIGEPVTGFVVLILFATLLNSMSGATLAGSHLVHVQGVLTPVRMTVRSLTQIGLVFLGLGLTGMLAGHAVGYALIGAVGVWLARPSLRLPARHHFAELFSYAKFAWLGSVERRTFGWVDVAVLGLFVTSDLIGVYSVAWTISTFLLTFGTSISSATFPEISNTTADAANQAAAPILEDSLRYAGLILIPGLVGTVILGSRILRIYGTEFTVGETVLTLLVAAVLLRSYQKQLITTLGAIDRPDLTFNVNAAFIGTNTLLNLGLVYLYGWVGAAVATALSAGIGTLLAYQYVMRLIDFDFPYRTIGKQVVAAAVCGAVAYGGLWIEETYKLLQHNFALVLLLVCLGAGAYFAVLFGISAEFRSTIRDNLPAKLVAVIY</sequence>
<dbReference type="RefSeq" id="WP_121920307.1">
    <property type="nucleotide sequence ID" value="NZ_CP034145.1"/>
</dbReference>
<dbReference type="PANTHER" id="PTHR30250:SF28">
    <property type="entry name" value="POLYSACCHARIDE BIOSYNTHESIS PROTEIN"/>
    <property type="match status" value="1"/>
</dbReference>
<feature type="transmembrane region" description="Helical" evidence="6">
    <location>
        <begin position="439"/>
        <end position="459"/>
    </location>
</feature>
<evidence type="ECO:0000256" key="1">
    <source>
        <dbReference type="ARBA" id="ARBA00004651"/>
    </source>
</evidence>
<feature type="transmembrane region" description="Helical" evidence="6">
    <location>
        <begin position="6"/>
        <end position="28"/>
    </location>
</feature>
<name>A0A3M0D8Y5_9EURY</name>
<evidence type="ECO:0000256" key="6">
    <source>
        <dbReference type="SAM" id="Phobius"/>
    </source>
</evidence>
<feature type="transmembrane region" description="Helical" evidence="6">
    <location>
        <begin position="155"/>
        <end position="186"/>
    </location>
</feature>
<keyword evidence="2" id="KW-1003">Cell membrane</keyword>
<reference evidence="8 9" key="1">
    <citation type="journal article" date="2015" name="Stand. Genomic Sci.">
        <title>Genomic Encyclopedia of Bacterial and Archaeal Type Strains, Phase III: the genomes of soil and plant-associated and newly described type strains.</title>
        <authorList>
            <person name="Whitman W.B."/>
            <person name="Woyke T."/>
            <person name="Klenk H.P."/>
            <person name="Zhou Y."/>
            <person name="Lilburn T.G."/>
            <person name="Beck B.J."/>
            <person name="De Vos P."/>
            <person name="Vandamme P."/>
            <person name="Eisen J.A."/>
            <person name="Garrity G."/>
            <person name="Hugenholtz P."/>
            <person name="Kyrpides N.C."/>
        </authorList>
    </citation>
    <scope>NUCLEOTIDE SEQUENCE [LARGE SCALE GENOMIC DNA]</scope>
    <source>
        <strain evidence="8 9">CGMCC 1.10124</strain>
    </source>
</reference>
<feature type="transmembrane region" description="Helical" evidence="6">
    <location>
        <begin position="285"/>
        <end position="305"/>
    </location>
</feature>
<evidence type="ECO:0000313" key="10">
    <source>
        <dbReference type="Proteomes" id="UP000282007"/>
    </source>
</evidence>
<evidence type="ECO:0000256" key="4">
    <source>
        <dbReference type="ARBA" id="ARBA00022989"/>
    </source>
</evidence>
<feature type="transmembrane region" description="Helical" evidence="6">
    <location>
        <begin position="312"/>
        <end position="331"/>
    </location>
</feature>
<comment type="subcellular location">
    <subcellularLocation>
        <location evidence="1">Cell membrane</location>
        <topology evidence="1">Multi-pass membrane protein</topology>
    </subcellularLocation>
</comment>
<dbReference type="Proteomes" id="UP000277326">
    <property type="component" value="Unassembled WGS sequence"/>
</dbReference>
<evidence type="ECO:0000256" key="5">
    <source>
        <dbReference type="ARBA" id="ARBA00023136"/>
    </source>
</evidence>
<reference evidence="8" key="3">
    <citation type="submission" date="2018-10" db="EMBL/GenBank/DDBJ databases">
        <authorList>
            <person name="Whitman W."/>
            <person name="Huntemann M."/>
            <person name="Clum A."/>
            <person name="Pillay M."/>
            <person name="Palaniappan K."/>
            <person name="Varghese N."/>
            <person name="Mikhailova N."/>
            <person name="Stamatis D."/>
            <person name="Reddy T."/>
            <person name="Daum C."/>
            <person name="Shapiro N."/>
            <person name="Ivanova N."/>
            <person name="Kyrpides N."/>
            <person name="Woyke T."/>
        </authorList>
    </citation>
    <scope>NUCLEOTIDE SEQUENCE</scope>
    <source>
        <strain evidence="8">CGMCC 1.10124</strain>
    </source>
</reference>
<evidence type="ECO:0000313" key="9">
    <source>
        <dbReference type="Proteomes" id="UP000277326"/>
    </source>
</evidence>
<feature type="transmembrane region" description="Helical" evidence="6">
    <location>
        <begin position="75"/>
        <end position="97"/>
    </location>
</feature>
<protein>
    <submittedName>
        <fullName evidence="8">O-antigen/teichoic acid export membrane protein</fullName>
    </submittedName>
    <submittedName>
        <fullName evidence="7">Polysaccharide biosynthesis protein</fullName>
    </submittedName>
</protein>
<dbReference type="GO" id="GO:0005886">
    <property type="term" value="C:plasma membrane"/>
    <property type="evidence" value="ECO:0007669"/>
    <property type="project" value="UniProtKB-SubCell"/>
</dbReference>
<proteinExistence type="predicted"/>
<evidence type="ECO:0000313" key="7">
    <source>
        <dbReference type="EMBL" id="AZH26330.1"/>
    </source>
</evidence>
<feature type="transmembrane region" description="Helical" evidence="6">
    <location>
        <begin position="40"/>
        <end position="63"/>
    </location>
</feature>
<dbReference type="Pfam" id="PF13440">
    <property type="entry name" value="Polysacc_synt_3"/>
    <property type="match status" value="1"/>
</dbReference>
<evidence type="ECO:0000256" key="2">
    <source>
        <dbReference type="ARBA" id="ARBA00022475"/>
    </source>
</evidence>
<organism evidence="8 9">
    <name type="scientific">Haloplanus aerogenes</name>
    <dbReference type="NCBI Taxonomy" id="660522"/>
    <lineage>
        <taxon>Archaea</taxon>
        <taxon>Methanobacteriati</taxon>
        <taxon>Methanobacteriota</taxon>
        <taxon>Stenosarchaea group</taxon>
        <taxon>Halobacteria</taxon>
        <taxon>Halobacteriales</taxon>
        <taxon>Haloferacaceae</taxon>
        <taxon>Haloplanus</taxon>
    </lineage>
</organism>
<dbReference type="AlphaFoldDB" id="A0A3M0D8Y5"/>
<keyword evidence="4 6" id="KW-1133">Transmembrane helix</keyword>